<dbReference type="Proteomes" id="UP000800093">
    <property type="component" value="Unassembled WGS sequence"/>
</dbReference>
<dbReference type="EMBL" id="ML986616">
    <property type="protein sequence ID" value="KAF2264428.1"/>
    <property type="molecule type" value="Genomic_DNA"/>
</dbReference>
<sequence length="111" mass="12328">MCDVGKKLVENGADVLTLGRAGMTNMKATVEAAVSEDMRVVDGVVADFHYLNSLRRKHDYDDVVDEEDEDDDEDDEDDEDEEPKKANSTAKRGLGGERGGGSNRRRHRIAF</sequence>
<keyword evidence="3" id="KW-1185">Reference proteome</keyword>
<comment type="caution">
    <text evidence="2">The sequence shown here is derived from an EMBL/GenBank/DDBJ whole genome shotgun (WGS) entry which is preliminary data.</text>
</comment>
<feature type="region of interest" description="Disordered" evidence="1">
    <location>
        <begin position="59"/>
        <end position="111"/>
    </location>
</feature>
<evidence type="ECO:0000313" key="3">
    <source>
        <dbReference type="Proteomes" id="UP000800093"/>
    </source>
</evidence>
<accession>A0A9P4K995</accession>
<dbReference type="PANTHER" id="PTHR28047:SF6">
    <property type="entry name" value="CN HYDROLASE DOMAIN-CONTAINING PROTEIN"/>
    <property type="match status" value="1"/>
</dbReference>
<proteinExistence type="predicted"/>
<dbReference type="InterPro" id="IPR052186">
    <property type="entry name" value="Hydantoin_racemase-like"/>
</dbReference>
<reference evidence="3" key="1">
    <citation type="journal article" date="2020" name="Stud. Mycol.">
        <title>101 Dothideomycetes genomes: A test case for predicting lifestyles and emergence of pathogens.</title>
        <authorList>
            <person name="Haridas S."/>
            <person name="Albert R."/>
            <person name="Binder M."/>
            <person name="Bloem J."/>
            <person name="LaButti K."/>
            <person name="Salamov A."/>
            <person name="Andreopoulos B."/>
            <person name="Baker S."/>
            <person name="Barry K."/>
            <person name="Bills G."/>
            <person name="Bluhm B."/>
            <person name="Cannon C."/>
            <person name="Castanera R."/>
            <person name="Culley D."/>
            <person name="Daum C."/>
            <person name="Ezra D."/>
            <person name="Gonzalez J."/>
            <person name="Henrissat B."/>
            <person name="Kuo A."/>
            <person name="Liang C."/>
            <person name="Lipzen A."/>
            <person name="Lutzoni F."/>
            <person name="Magnuson J."/>
            <person name="Mondo S."/>
            <person name="Nolan M."/>
            <person name="Ohm R."/>
            <person name="Pangilinan J."/>
            <person name="Park H.-J."/>
            <person name="Ramirez L."/>
            <person name="Alfaro M."/>
            <person name="Sun H."/>
            <person name="Tritt A."/>
            <person name="Yoshinaga Y."/>
            <person name="Zwiers L.-H."/>
            <person name="Turgeon B."/>
            <person name="Goodwin S."/>
            <person name="Spatafora J."/>
            <person name="Crous P."/>
            <person name="Grigoriev I."/>
        </authorList>
    </citation>
    <scope>NUCLEOTIDE SEQUENCE [LARGE SCALE GENOMIC DNA]</scope>
    <source>
        <strain evidence="3">CBS 304.66</strain>
    </source>
</reference>
<dbReference type="PANTHER" id="PTHR28047">
    <property type="entry name" value="PROTEIN DCG1"/>
    <property type="match status" value="1"/>
</dbReference>
<gene>
    <name evidence="2" type="ORF">CC78DRAFT_580501</name>
</gene>
<name>A0A9P4K995_9PLEO</name>
<dbReference type="InterPro" id="IPR053714">
    <property type="entry name" value="Iso_Racemase_Enz_sf"/>
</dbReference>
<evidence type="ECO:0000256" key="1">
    <source>
        <dbReference type="SAM" id="MobiDB-lite"/>
    </source>
</evidence>
<evidence type="ECO:0000313" key="2">
    <source>
        <dbReference type="EMBL" id="KAF2264428.1"/>
    </source>
</evidence>
<dbReference type="OrthoDB" id="412018at2759"/>
<organism evidence="2 3">
    <name type="scientific">Lojkania enalia</name>
    <dbReference type="NCBI Taxonomy" id="147567"/>
    <lineage>
        <taxon>Eukaryota</taxon>
        <taxon>Fungi</taxon>
        <taxon>Dikarya</taxon>
        <taxon>Ascomycota</taxon>
        <taxon>Pezizomycotina</taxon>
        <taxon>Dothideomycetes</taxon>
        <taxon>Pleosporomycetidae</taxon>
        <taxon>Pleosporales</taxon>
        <taxon>Pleosporales incertae sedis</taxon>
        <taxon>Lojkania</taxon>
    </lineage>
</organism>
<dbReference type="Gene3D" id="3.40.50.12500">
    <property type="match status" value="1"/>
</dbReference>
<dbReference type="AlphaFoldDB" id="A0A9P4K995"/>
<protein>
    <submittedName>
        <fullName evidence="2">Uncharacterized protein</fullName>
    </submittedName>
</protein>
<feature type="compositionally biased region" description="Acidic residues" evidence="1">
    <location>
        <begin position="62"/>
        <end position="81"/>
    </location>
</feature>